<dbReference type="GO" id="GO:0004803">
    <property type="term" value="F:transposase activity"/>
    <property type="evidence" value="ECO:0007669"/>
    <property type="project" value="InterPro"/>
</dbReference>
<sequence>MEDKYKSRYRISSTRLEGWDYGSHALYFVTICTKDRVPYFGIVEKKEQDISSLKNTLIADIAYNNWLKIPQFHPYIELEGFVIMPDHIHGILFINKPDKDTWELNKAGGQSKNLASVIRGYKSSVKQYAVLNNVDFSWQPGYYDRVIRNEKELANIQQYIYDNPDNWLLKGTDFENLYKP</sequence>
<feature type="domain" description="Transposase IS200-like" evidence="1">
    <location>
        <begin position="22"/>
        <end position="163"/>
    </location>
</feature>
<evidence type="ECO:0000259" key="1">
    <source>
        <dbReference type="SMART" id="SM01321"/>
    </source>
</evidence>
<dbReference type="Gene3D" id="3.30.70.1290">
    <property type="entry name" value="Transposase IS200-like"/>
    <property type="match status" value="1"/>
</dbReference>
<dbReference type="Proteomes" id="UP000297248">
    <property type="component" value="Unassembled WGS sequence"/>
</dbReference>
<dbReference type="PANTHER" id="PTHR36966:SF1">
    <property type="entry name" value="REP-ASSOCIATED TYROSINE TRANSPOSASE"/>
    <property type="match status" value="1"/>
</dbReference>
<dbReference type="InterPro" id="IPR036515">
    <property type="entry name" value="Transposase_17_sf"/>
</dbReference>
<dbReference type="InterPro" id="IPR052715">
    <property type="entry name" value="RAYT_transposase"/>
</dbReference>
<evidence type="ECO:0000313" key="3">
    <source>
        <dbReference type="EMBL" id="TEW64723.1"/>
    </source>
</evidence>
<keyword evidence="5" id="KW-1185">Reference proteome</keyword>
<dbReference type="GO" id="GO:0043565">
    <property type="term" value="F:sequence-specific DNA binding"/>
    <property type="evidence" value="ECO:0007669"/>
    <property type="project" value="TreeGrafter"/>
</dbReference>
<dbReference type="InterPro" id="IPR002686">
    <property type="entry name" value="Transposase_17"/>
</dbReference>
<dbReference type="OrthoDB" id="9794403at2"/>
<evidence type="ECO:0000313" key="2">
    <source>
        <dbReference type="EMBL" id="MBB3970725.1"/>
    </source>
</evidence>
<comment type="caution">
    <text evidence="3">The sequence shown here is derived from an EMBL/GenBank/DDBJ whole genome shotgun (WGS) entry which is preliminary data.</text>
</comment>
<reference evidence="2 5" key="3">
    <citation type="submission" date="2020-08" db="EMBL/GenBank/DDBJ databases">
        <title>Genomic Encyclopedia of Type Strains, Phase IV (KMG-IV): sequencing the most valuable type-strain genomes for metagenomic binning, comparative biology and taxonomic classification.</title>
        <authorList>
            <person name="Goeker M."/>
        </authorList>
    </citation>
    <scope>NUCLEOTIDE SEQUENCE [LARGE SCALE GENOMIC DNA]</scope>
    <source>
        <strain evidence="2 5">DSM 100995</strain>
    </source>
</reference>
<organism evidence="3 4">
    <name type="scientific">Mucilaginibacter phyllosphaerae</name>
    <dbReference type="NCBI Taxonomy" id="1812349"/>
    <lineage>
        <taxon>Bacteria</taxon>
        <taxon>Pseudomonadati</taxon>
        <taxon>Bacteroidota</taxon>
        <taxon>Sphingobacteriia</taxon>
        <taxon>Sphingobacteriales</taxon>
        <taxon>Sphingobacteriaceae</taxon>
        <taxon>Mucilaginibacter</taxon>
    </lineage>
</organism>
<reference evidence="3" key="2">
    <citation type="submission" date="2019-03" db="EMBL/GenBank/DDBJ databases">
        <authorList>
            <person name="Yan Y.-Q."/>
            <person name="Du Z.-J."/>
        </authorList>
    </citation>
    <scope>NUCLEOTIDE SEQUENCE</scope>
    <source>
        <strain evidence="3">PP-F2FG21</strain>
    </source>
</reference>
<evidence type="ECO:0000313" key="5">
    <source>
        <dbReference type="Proteomes" id="UP000583101"/>
    </source>
</evidence>
<dbReference type="GO" id="GO:0006313">
    <property type="term" value="P:DNA transposition"/>
    <property type="evidence" value="ECO:0007669"/>
    <property type="project" value="InterPro"/>
</dbReference>
<accession>A0A4Y8AA93</accession>
<proteinExistence type="predicted"/>
<dbReference type="RefSeq" id="WP_134337697.1">
    <property type="nucleotide sequence ID" value="NZ_BMCZ01000006.1"/>
</dbReference>
<reference evidence="3 4" key="1">
    <citation type="journal article" date="2016" name="Int. J. Syst. Evol. Microbiol.">
        <title>Proposal of Mucilaginibacter phyllosphaerae sp. nov. isolated from the phyllosphere of Galium album.</title>
        <authorList>
            <person name="Aydogan E.L."/>
            <person name="Busse H.J."/>
            <person name="Moser G."/>
            <person name="Muller C."/>
            <person name="Kampfer P."/>
            <person name="Glaeser S.P."/>
        </authorList>
    </citation>
    <scope>NUCLEOTIDE SEQUENCE [LARGE SCALE GENOMIC DNA]</scope>
    <source>
        <strain evidence="3 4">PP-F2FG21</strain>
    </source>
</reference>
<dbReference type="SUPFAM" id="SSF143422">
    <property type="entry name" value="Transposase IS200-like"/>
    <property type="match status" value="1"/>
</dbReference>
<dbReference type="EMBL" id="SNQG01000006">
    <property type="protein sequence ID" value="TEW64723.1"/>
    <property type="molecule type" value="Genomic_DNA"/>
</dbReference>
<dbReference type="SMART" id="SM01321">
    <property type="entry name" value="Y1_Tnp"/>
    <property type="match status" value="1"/>
</dbReference>
<protein>
    <submittedName>
        <fullName evidence="2">REP element-mobilizing transposase RayT</fullName>
    </submittedName>
</protein>
<dbReference type="EMBL" id="JACIEG010000006">
    <property type="protein sequence ID" value="MBB3970725.1"/>
    <property type="molecule type" value="Genomic_DNA"/>
</dbReference>
<dbReference type="Proteomes" id="UP000583101">
    <property type="component" value="Unassembled WGS sequence"/>
</dbReference>
<evidence type="ECO:0000313" key="4">
    <source>
        <dbReference type="Proteomes" id="UP000297248"/>
    </source>
</evidence>
<gene>
    <name evidence="3" type="ORF">E2R65_17070</name>
    <name evidence="2" type="ORF">GGR35_003348</name>
</gene>
<name>A0A4Y8AA93_9SPHI</name>
<dbReference type="PANTHER" id="PTHR36966">
    <property type="entry name" value="REP-ASSOCIATED TYROSINE TRANSPOSASE"/>
    <property type="match status" value="1"/>
</dbReference>
<dbReference type="AlphaFoldDB" id="A0A4Y8AA93"/>